<dbReference type="PANTHER" id="PTHR10528">
    <property type="entry name" value="AF4/FMR2 FAMILY MEMBER"/>
    <property type="match status" value="1"/>
</dbReference>
<evidence type="ECO:0000256" key="1">
    <source>
        <dbReference type="ARBA" id="ARBA00004123"/>
    </source>
</evidence>
<dbReference type="Proteomes" id="UP001066276">
    <property type="component" value="Chromosome 8"/>
</dbReference>
<feature type="region of interest" description="Disordered" evidence="5">
    <location>
        <begin position="128"/>
        <end position="148"/>
    </location>
</feature>
<keyword evidence="8" id="KW-1185">Reference proteome</keyword>
<feature type="region of interest" description="Disordered" evidence="5">
    <location>
        <begin position="642"/>
        <end position="727"/>
    </location>
</feature>
<protein>
    <recommendedName>
        <fullName evidence="6">AF4/FMR2 C-terminal homology domain-containing protein</fullName>
    </recommendedName>
</protein>
<feature type="compositionally biased region" description="Polar residues" evidence="5">
    <location>
        <begin position="357"/>
        <end position="367"/>
    </location>
</feature>
<feature type="region of interest" description="Disordered" evidence="5">
    <location>
        <begin position="1094"/>
        <end position="1136"/>
    </location>
</feature>
<evidence type="ECO:0000256" key="4">
    <source>
        <dbReference type="ARBA" id="ARBA00023242"/>
    </source>
</evidence>
<dbReference type="Pfam" id="PF18876">
    <property type="entry name" value="AFF4_CHD"/>
    <property type="match status" value="1"/>
</dbReference>
<feature type="compositionally biased region" description="Polar residues" evidence="5">
    <location>
        <begin position="693"/>
        <end position="713"/>
    </location>
</feature>
<dbReference type="Pfam" id="PF05110">
    <property type="entry name" value="AF-4"/>
    <property type="match status" value="1"/>
</dbReference>
<evidence type="ECO:0000256" key="3">
    <source>
        <dbReference type="ARBA" id="ARBA00022553"/>
    </source>
</evidence>
<feature type="compositionally biased region" description="Basic and acidic residues" evidence="5">
    <location>
        <begin position="295"/>
        <end position="316"/>
    </location>
</feature>
<dbReference type="AlphaFoldDB" id="A0AAV7NQM9"/>
<feature type="region of interest" description="Disordered" evidence="5">
    <location>
        <begin position="262"/>
        <end position="320"/>
    </location>
</feature>
<name>A0AAV7NQM9_PLEWA</name>
<feature type="region of interest" description="Disordered" evidence="5">
    <location>
        <begin position="525"/>
        <end position="597"/>
    </location>
</feature>
<dbReference type="GO" id="GO:0032783">
    <property type="term" value="C:super elongation complex"/>
    <property type="evidence" value="ECO:0007669"/>
    <property type="project" value="TreeGrafter"/>
</dbReference>
<accession>A0AAV7NQM9</accession>
<evidence type="ECO:0000313" key="8">
    <source>
        <dbReference type="Proteomes" id="UP001066276"/>
    </source>
</evidence>
<comment type="subcellular location">
    <subcellularLocation>
        <location evidence="1">Nucleus</location>
    </subcellularLocation>
</comment>
<evidence type="ECO:0000313" key="7">
    <source>
        <dbReference type="EMBL" id="KAJ1118401.1"/>
    </source>
</evidence>
<gene>
    <name evidence="7" type="ORF">NDU88_006592</name>
</gene>
<feature type="compositionally biased region" description="Polar residues" evidence="5">
    <location>
        <begin position="130"/>
        <end position="142"/>
    </location>
</feature>
<feature type="compositionally biased region" description="Low complexity" evidence="5">
    <location>
        <begin position="425"/>
        <end position="472"/>
    </location>
</feature>
<evidence type="ECO:0000256" key="2">
    <source>
        <dbReference type="ARBA" id="ARBA00007354"/>
    </source>
</evidence>
<evidence type="ECO:0000259" key="6">
    <source>
        <dbReference type="Pfam" id="PF18876"/>
    </source>
</evidence>
<dbReference type="GO" id="GO:0010468">
    <property type="term" value="P:regulation of gene expression"/>
    <property type="evidence" value="ECO:0007669"/>
    <property type="project" value="InterPro"/>
</dbReference>
<evidence type="ECO:0000256" key="5">
    <source>
        <dbReference type="SAM" id="MobiDB-lite"/>
    </source>
</evidence>
<reference evidence="7" key="1">
    <citation type="journal article" date="2022" name="bioRxiv">
        <title>Sequencing and chromosome-scale assembly of the giantPleurodeles waltlgenome.</title>
        <authorList>
            <person name="Brown T."/>
            <person name="Elewa A."/>
            <person name="Iarovenko S."/>
            <person name="Subramanian E."/>
            <person name="Araus A.J."/>
            <person name="Petzold A."/>
            <person name="Susuki M."/>
            <person name="Suzuki K.-i.T."/>
            <person name="Hayashi T."/>
            <person name="Toyoda A."/>
            <person name="Oliveira C."/>
            <person name="Osipova E."/>
            <person name="Leigh N.D."/>
            <person name="Simon A."/>
            <person name="Yun M.H."/>
        </authorList>
    </citation>
    <scope>NUCLEOTIDE SEQUENCE</scope>
    <source>
        <strain evidence="7">20211129_DDA</strain>
        <tissue evidence="7">Liver</tissue>
    </source>
</reference>
<keyword evidence="4" id="KW-0539">Nucleus</keyword>
<organism evidence="7 8">
    <name type="scientific">Pleurodeles waltl</name>
    <name type="common">Iberian ribbed newt</name>
    <dbReference type="NCBI Taxonomy" id="8319"/>
    <lineage>
        <taxon>Eukaryota</taxon>
        <taxon>Metazoa</taxon>
        <taxon>Chordata</taxon>
        <taxon>Craniata</taxon>
        <taxon>Vertebrata</taxon>
        <taxon>Euteleostomi</taxon>
        <taxon>Amphibia</taxon>
        <taxon>Batrachia</taxon>
        <taxon>Caudata</taxon>
        <taxon>Salamandroidea</taxon>
        <taxon>Salamandridae</taxon>
        <taxon>Pleurodelinae</taxon>
        <taxon>Pleurodeles</taxon>
    </lineage>
</organism>
<dbReference type="InterPro" id="IPR043640">
    <property type="entry name" value="AF4/FMR2_CHD"/>
</dbReference>
<feature type="compositionally biased region" description="Polar residues" evidence="5">
    <location>
        <begin position="378"/>
        <end position="387"/>
    </location>
</feature>
<proteinExistence type="inferred from homology"/>
<feature type="compositionally biased region" description="Polar residues" evidence="5">
    <location>
        <begin position="276"/>
        <end position="289"/>
    </location>
</feature>
<feature type="domain" description="AF4/FMR2 C-terminal homology" evidence="6">
    <location>
        <begin position="952"/>
        <end position="1215"/>
    </location>
</feature>
<feature type="compositionally biased region" description="Low complexity" evidence="5">
    <location>
        <begin position="1094"/>
        <end position="1110"/>
    </location>
</feature>
<keyword evidence="3" id="KW-0597">Phosphoprotein</keyword>
<dbReference type="PANTHER" id="PTHR10528:SF16">
    <property type="entry name" value="AF4_FMR2 FAMILY MEMBER 3"/>
    <property type="match status" value="1"/>
</dbReference>
<feature type="compositionally biased region" description="Basic and acidic residues" evidence="5">
    <location>
        <begin position="9"/>
        <end position="22"/>
    </location>
</feature>
<feature type="region of interest" description="Disordered" evidence="5">
    <location>
        <begin position="338"/>
        <end position="506"/>
    </location>
</feature>
<sequence length="1218" mass="134099">MCSIFEPDRNVLRKKERDRRNQETPLSEWQLDNSYPLFSEPYKTSKGDELSSRVQNTLGSYDEMKDLLTDCSNQTHLIGIPKAEVLPAAADTRVEQIPKDLGAQRHPSMCSTPATSAAVLSGQRSKKAAMSSQKADINSPVENRQKTSKNRHILLPSQSSEVNLGSQHNITNIPKRYATSSTFSSSSMARPLESDRSPLAETIDRHQQCSELICNMEVGLQAQERPVLPTKNTNSRRCVKNFPASIASKPSLIQQKPTAYVRPMDGQDQAPDESPNLKSSTETNLNQVIPSCKPDSAETEGKLEKYSVPPEEKETGPGDNSCVEEILREMTHCWPPPVSAIQTPANVEQHKHPFVNKDTQNGSSVNVSERRGDVVSNDPVSSASNISMLEDDLKLSSDEDDESQQAAERSALGVQSDRALVQQQSNSGASNKGSSSSSSSSDSDSSSSTSDSETDSSSSGSGRSKPPHCSSPEPEPPATNKWQLDKWLNKVKPQKSPVLNQDGVNGLESRQYCSQLKDRQQGCEKVPLLRCSPPSETQIPAKEEQRPRTANKTPGKKSGKQNPQVAAAADENSLLKAPVCRKPLRRTERTSAGDAGIQHQAQDLSQIILADTPCELSKSRLTCSNRSLCLKELRSASVSCEKRRTRRISKPAPKSKEFIETESSSLSPSSDLGIDSEQENSQLAKTAAIPAGTDQQLKESGNSGVNRLNNCNTGVGPANSRAISDPSKDLDEPFYTLVPFGRNELLPLSKDTDEIRSLWVQIDLGLLARIPYPLSYETLEMSTKPTEGAFPQMRNGADLPAEKCFPKCKRKRKCGNEEDPADQKRNQVERHCSPQMSAYANGVPATICETHISNSAVHMNTEATTLGSSVLPLHDPPKHKYCSEGNCASMKTDCSTLRPALASFSKNHQYEDRPHSLPVEICSRTNHRSSENGSDNKHLPQREVQLPHANGHSHCRRPKLIFDDTPRRADYFMQEAKRMKHKADAMMEKFGKALNYTEAALSFIECGNALEHGPVECKSPYTMYSETVELIRYAMRLKSRSGSSATPQEKQLAALCYRCLALLYWRMFRLKRHHAVKYSKALIDYFKSSAKAAKAPSSWGSSGKSTGTPSPLSPSPSPIGSSGSQDTVSSTRAPSPTSIISIPQRVHQMAANHVSITNSILHSYDYWEIADNLTKENIDFFNDLDSLMGPVTLHSSMEHLVQYTRQGLHWVRSTALLT</sequence>
<comment type="caution">
    <text evidence="7">The sequence shown here is derived from an EMBL/GenBank/DDBJ whole genome shotgun (WGS) entry which is preliminary data.</text>
</comment>
<feature type="compositionally biased region" description="Polar residues" evidence="5">
    <location>
        <begin position="1125"/>
        <end position="1136"/>
    </location>
</feature>
<feature type="compositionally biased region" description="Low complexity" evidence="5">
    <location>
        <begin position="663"/>
        <end position="675"/>
    </location>
</feature>
<comment type="similarity">
    <text evidence="2">Belongs to the AF4 family.</text>
</comment>
<dbReference type="Gene3D" id="6.10.250.2670">
    <property type="match status" value="1"/>
</dbReference>
<dbReference type="EMBL" id="JANPWB010000012">
    <property type="protein sequence ID" value="KAJ1118401.1"/>
    <property type="molecule type" value="Genomic_DNA"/>
</dbReference>
<feature type="region of interest" description="Disordered" evidence="5">
    <location>
        <begin position="9"/>
        <end position="28"/>
    </location>
</feature>
<dbReference type="InterPro" id="IPR007797">
    <property type="entry name" value="AF4/FMR2"/>
</dbReference>